<gene>
    <name evidence="2" type="ORF">METZ01_LOCUS171364</name>
</gene>
<dbReference type="GO" id="GO:0016787">
    <property type="term" value="F:hydrolase activity"/>
    <property type="evidence" value="ECO:0007669"/>
    <property type="project" value="InterPro"/>
</dbReference>
<dbReference type="InterPro" id="IPR042047">
    <property type="entry name" value="SleB_dom1"/>
</dbReference>
<reference evidence="2" key="1">
    <citation type="submission" date="2018-05" db="EMBL/GenBank/DDBJ databases">
        <authorList>
            <person name="Lanie J.A."/>
            <person name="Ng W.-L."/>
            <person name="Kazmierczak K.M."/>
            <person name="Andrzejewski T.M."/>
            <person name="Davidsen T.M."/>
            <person name="Wayne K.J."/>
            <person name="Tettelin H."/>
            <person name="Glass J.I."/>
            <person name="Rusch D."/>
            <person name="Podicherti R."/>
            <person name="Tsui H.-C.T."/>
            <person name="Winkler M.E."/>
        </authorList>
    </citation>
    <scope>NUCLEOTIDE SEQUENCE</scope>
</reference>
<dbReference type="InterPro" id="IPR011105">
    <property type="entry name" value="Cell_wall_hydrolase_SleB"/>
</dbReference>
<proteinExistence type="predicted"/>
<dbReference type="AlphaFoldDB" id="A0A382BXI8"/>
<sequence>MIFKTVLVASTALAIYVGTPVKADKVYNQVGAAELTNKAQIILWDKVSEWKVPSTNLKDLVCLAENIYFEARAESMSGKAAVANVTRNRVNDKRWPKTYCKVVQQGPVRESWKTRATISTTDAIYYPIKHRCQFSWYCDGNKDKIWANMEKTGKTIQGNAKAWGDSLTVAAWTLGYGDFMAIRDNTEGAVFYYNHNLVTPSWKASKHYIKTIGNHTFLR</sequence>
<dbReference type="EMBL" id="UINC01031834">
    <property type="protein sequence ID" value="SVB18510.1"/>
    <property type="molecule type" value="Genomic_DNA"/>
</dbReference>
<organism evidence="2">
    <name type="scientific">marine metagenome</name>
    <dbReference type="NCBI Taxonomy" id="408172"/>
    <lineage>
        <taxon>unclassified sequences</taxon>
        <taxon>metagenomes</taxon>
        <taxon>ecological metagenomes</taxon>
    </lineage>
</organism>
<name>A0A382BXI8_9ZZZZ</name>
<dbReference type="Pfam" id="PF07486">
    <property type="entry name" value="Hydrolase_2"/>
    <property type="match status" value="1"/>
</dbReference>
<evidence type="ECO:0000259" key="1">
    <source>
        <dbReference type="Pfam" id="PF07486"/>
    </source>
</evidence>
<feature type="domain" description="Cell wall hydrolase SleB" evidence="1">
    <location>
        <begin position="74"/>
        <end position="217"/>
    </location>
</feature>
<evidence type="ECO:0000313" key="2">
    <source>
        <dbReference type="EMBL" id="SVB18510.1"/>
    </source>
</evidence>
<protein>
    <recommendedName>
        <fullName evidence="1">Cell wall hydrolase SleB domain-containing protein</fullName>
    </recommendedName>
</protein>
<accession>A0A382BXI8</accession>
<dbReference type="Gene3D" id="1.10.10.2520">
    <property type="entry name" value="Cell wall hydrolase SleB, domain 1"/>
    <property type="match status" value="1"/>
</dbReference>
<dbReference type="Gene3D" id="6.20.240.60">
    <property type="match status" value="1"/>
</dbReference>